<dbReference type="Gene3D" id="2.40.10.220">
    <property type="entry name" value="predicted glycosyltransferase like domains"/>
    <property type="match status" value="1"/>
</dbReference>
<evidence type="ECO:0000259" key="1">
    <source>
        <dbReference type="Pfam" id="PF07238"/>
    </source>
</evidence>
<dbReference type="RefSeq" id="WP_005988283.1">
    <property type="nucleotide sequence ID" value="NZ_AOSV01000030.1"/>
</dbReference>
<dbReference type="EMBL" id="AOSV01000030">
    <property type="protein sequence ID" value="EMG36344.1"/>
    <property type="molecule type" value="Genomic_DNA"/>
</dbReference>
<feature type="domain" description="PilZ" evidence="1">
    <location>
        <begin position="6"/>
        <end position="101"/>
    </location>
</feature>
<sequence>MVVGKERRRAYRISVPELRVRVAGYEYDFKAWDLSILGIGFMYGANPFRLAQILRLDLLEHSGIIVSGVDAIVSRMGAGVVGCAFLRLQASQQSAVEALVLRMQAEHIAQTGA</sequence>
<dbReference type="AlphaFoldDB" id="M5PQI8"/>
<protein>
    <submittedName>
        <fullName evidence="2">PilZ domain-containing protein</fullName>
    </submittedName>
</protein>
<dbReference type="SUPFAM" id="SSF141371">
    <property type="entry name" value="PilZ domain-like"/>
    <property type="match status" value="1"/>
</dbReference>
<dbReference type="PATRIC" id="fig|1262666.3.peg.2880"/>
<evidence type="ECO:0000313" key="2">
    <source>
        <dbReference type="EMBL" id="EMG36344.1"/>
    </source>
</evidence>
<dbReference type="GO" id="GO:0035438">
    <property type="term" value="F:cyclic-di-GMP binding"/>
    <property type="evidence" value="ECO:0007669"/>
    <property type="project" value="InterPro"/>
</dbReference>
<name>M5PQI8_DESAF</name>
<proteinExistence type="predicted"/>
<dbReference type="InterPro" id="IPR009875">
    <property type="entry name" value="PilZ_domain"/>
</dbReference>
<comment type="caution">
    <text evidence="2">The sequence shown here is derived from an EMBL/GenBank/DDBJ whole genome shotgun (WGS) entry which is preliminary data.</text>
</comment>
<gene>
    <name evidence="2" type="ORF">PCS_02847</name>
</gene>
<dbReference type="Pfam" id="PF07238">
    <property type="entry name" value="PilZ"/>
    <property type="match status" value="1"/>
</dbReference>
<dbReference type="Proteomes" id="UP000011922">
    <property type="component" value="Unassembled WGS sequence"/>
</dbReference>
<accession>M5PQI8</accession>
<reference evidence="2 3" key="1">
    <citation type="journal article" date="2013" name="Genome Announc.">
        <title>Draft Genome Sequence for Desulfovibrio africanus Strain PCS.</title>
        <authorList>
            <person name="Brown S.D."/>
            <person name="Utturkar S.M."/>
            <person name="Arkin A.P."/>
            <person name="Deutschbauer A.M."/>
            <person name="Elias D.A."/>
            <person name="Hazen T.C."/>
            <person name="Chakraborty R."/>
        </authorList>
    </citation>
    <scope>NUCLEOTIDE SEQUENCE [LARGE SCALE GENOMIC DNA]</scope>
    <source>
        <strain evidence="2 3">PCS</strain>
    </source>
</reference>
<organism evidence="2 3">
    <name type="scientific">Desulfocurvibacter africanus PCS</name>
    <dbReference type="NCBI Taxonomy" id="1262666"/>
    <lineage>
        <taxon>Bacteria</taxon>
        <taxon>Pseudomonadati</taxon>
        <taxon>Thermodesulfobacteriota</taxon>
        <taxon>Desulfovibrionia</taxon>
        <taxon>Desulfovibrionales</taxon>
        <taxon>Desulfovibrionaceae</taxon>
        <taxon>Desulfocurvibacter</taxon>
    </lineage>
</organism>
<evidence type="ECO:0000313" key="3">
    <source>
        <dbReference type="Proteomes" id="UP000011922"/>
    </source>
</evidence>